<feature type="compositionally biased region" description="Basic and acidic residues" evidence="1">
    <location>
        <begin position="830"/>
        <end position="852"/>
    </location>
</feature>
<feature type="region of interest" description="Disordered" evidence="1">
    <location>
        <begin position="546"/>
        <end position="583"/>
    </location>
</feature>
<dbReference type="EMBL" id="BLXT01002163">
    <property type="protein sequence ID" value="GFN91695.1"/>
    <property type="molecule type" value="Genomic_DNA"/>
</dbReference>
<reference evidence="2 3" key="1">
    <citation type="journal article" date="2021" name="Elife">
        <title>Chloroplast acquisition without the gene transfer in kleptoplastic sea slugs, Plakobranchus ocellatus.</title>
        <authorList>
            <person name="Maeda T."/>
            <person name="Takahashi S."/>
            <person name="Yoshida T."/>
            <person name="Shimamura S."/>
            <person name="Takaki Y."/>
            <person name="Nagai Y."/>
            <person name="Toyoda A."/>
            <person name="Suzuki Y."/>
            <person name="Arimoto A."/>
            <person name="Ishii H."/>
            <person name="Satoh N."/>
            <person name="Nishiyama T."/>
            <person name="Hasebe M."/>
            <person name="Maruyama T."/>
            <person name="Minagawa J."/>
            <person name="Obokata J."/>
            <person name="Shigenobu S."/>
        </authorList>
    </citation>
    <scope>NUCLEOTIDE SEQUENCE [LARGE SCALE GENOMIC DNA]</scope>
</reference>
<organism evidence="2 3">
    <name type="scientific">Plakobranchus ocellatus</name>
    <dbReference type="NCBI Taxonomy" id="259542"/>
    <lineage>
        <taxon>Eukaryota</taxon>
        <taxon>Metazoa</taxon>
        <taxon>Spiralia</taxon>
        <taxon>Lophotrochozoa</taxon>
        <taxon>Mollusca</taxon>
        <taxon>Gastropoda</taxon>
        <taxon>Heterobranchia</taxon>
        <taxon>Euthyneura</taxon>
        <taxon>Panpulmonata</taxon>
        <taxon>Sacoglossa</taxon>
        <taxon>Placobranchoidea</taxon>
        <taxon>Plakobranchidae</taxon>
        <taxon>Plakobranchus</taxon>
    </lineage>
</organism>
<evidence type="ECO:0000313" key="3">
    <source>
        <dbReference type="Proteomes" id="UP000735302"/>
    </source>
</evidence>
<feature type="region of interest" description="Disordered" evidence="1">
    <location>
        <begin position="449"/>
        <end position="471"/>
    </location>
</feature>
<feature type="compositionally biased region" description="Acidic residues" evidence="1">
    <location>
        <begin position="853"/>
        <end position="868"/>
    </location>
</feature>
<keyword evidence="3" id="KW-1185">Reference proteome</keyword>
<feature type="compositionally biased region" description="Basic and acidic residues" evidence="1">
    <location>
        <begin position="628"/>
        <end position="711"/>
    </location>
</feature>
<accession>A0AAV3Z729</accession>
<comment type="caution">
    <text evidence="2">The sequence shown here is derived from an EMBL/GenBank/DDBJ whole genome shotgun (WGS) entry which is preliminary data.</text>
</comment>
<feature type="compositionally biased region" description="Basic and acidic residues" evidence="1">
    <location>
        <begin position="869"/>
        <end position="977"/>
    </location>
</feature>
<sequence>MIPKSQSQSSIFDRGKSTSHGLFRSECESEFCTTTSTRQNDSSNSNKEKNCSRTFICNNGVKKIVPVSRSSGNFKSVYGSPSHETPGNEKYAEKCALLSERDQKRFAHQNENPTQGSQLCCSQTDSKSNMFWCNEKNKSFAVEITTSQCRNKSDQCTWTNIGNSGVRGEERDAVFNRQDFLSSDRQSKILTAKNQRSGQNYYFNSEFGSSTRHPMQMILHSDKSNQHQTTYKDFSVQADKTIFITPKENHHHRDFHLGLIDSSQGLPMNRTGPDSQYWAIKTHPKNFITDFTCKTGDAQNSYRNLRLEKCIVAHLDHGEVDFSQATLDSKSRIRHGTELPESYTSHSYNGLEYYRIGSICGTPLPAASCSPEPLSSYTSMYAGRVSSARSTRSRSYWSRVTSTRSISRVSNFRTHSGEIGNGYKTLRQTTRKKLVDGNERHVLSGTGFYTETPRTLKGEAGEGEGGVENENKSKSNIISASTCSSWDESQCSKKISQRFSPVKTKTRAFSNVDRPIASLIEARGSSVDPDLGNHWRSRFRTSADSVSLRSASSITRSSLVSTESESRSGESRSLGTNTHRSGMQRSLSAENYFLRMAFSAGARQYDKHLRECRPNDKTCVEGAFRRRAEETKKTQTETDSSETIRKEYKGVGTHRSEEGAKQEREEEKRLNGGEKARDNKVKKGDEKLKTDGEARPKQIEGKEKLKVYDKVKPKKKGMGAEKLEADEEISPKKKGKGAEKLEADEEISPKKKGKGAEKLYADEEISPEKKGKDAEKLYVDEEISPKKKGKGAEKLEADEAATPKKKGKSAGKLEADEEVSSKKKKAGGKLKVDDEVKPKKKGKDAGKLKIDEEERPDQEEESEELEEEKDARPKKTGKEHEQFKLNEETRPKGKDAEDGKKVEGGIPKRQEIEQDKTKDSRARKENEEKRVSKNEQGKAMRDREEGLRDDRPRRQKEDHTRKYAEQELGSEVERGDSNTEINQNKQTDTTYPKQKKAVPDSAGKKKTVEKKETQVSPRQVKTHQIKPTNSIIYDAALKFFRATGMTYFATVS</sequence>
<feature type="region of interest" description="Disordered" evidence="1">
    <location>
        <begin position="628"/>
        <end position="1022"/>
    </location>
</feature>
<proteinExistence type="predicted"/>
<feature type="compositionally biased region" description="Basic and acidic residues" evidence="1">
    <location>
        <begin position="754"/>
        <end position="797"/>
    </location>
</feature>
<feature type="compositionally biased region" description="Polar residues" evidence="1">
    <location>
        <begin position="978"/>
        <end position="992"/>
    </location>
</feature>
<gene>
    <name evidence="2" type="ORF">PoB_001820100</name>
</gene>
<evidence type="ECO:0000256" key="1">
    <source>
        <dbReference type="SAM" id="MobiDB-lite"/>
    </source>
</evidence>
<evidence type="ECO:0000313" key="2">
    <source>
        <dbReference type="EMBL" id="GFN91695.1"/>
    </source>
</evidence>
<protein>
    <submittedName>
        <fullName evidence="2">Uncharacterized protein</fullName>
    </submittedName>
</protein>
<feature type="compositionally biased region" description="Low complexity" evidence="1">
    <location>
        <begin position="546"/>
        <end position="563"/>
    </location>
</feature>
<name>A0AAV3Z729_9GAST</name>
<dbReference type="Proteomes" id="UP000735302">
    <property type="component" value="Unassembled WGS sequence"/>
</dbReference>
<dbReference type="AlphaFoldDB" id="A0AAV3Z729"/>